<proteinExistence type="predicted"/>
<reference evidence="1 2" key="1">
    <citation type="submission" date="2019-03" db="EMBL/GenBank/DDBJ databases">
        <title>Genomic Encyclopedia of Type Strains, Phase IV (KMG-IV): sequencing the most valuable type-strain genomes for metagenomic binning, comparative biology and taxonomic classification.</title>
        <authorList>
            <person name="Goeker M."/>
        </authorList>
    </citation>
    <scope>NUCLEOTIDE SEQUENCE [LARGE SCALE GENOMIC DNA]</scope>
    <source>
        <strain evidence="1 2">DSM 13605</strain>
    </source>
</reference>
<keyword evidence="2" id="KW-1185">Reference proteome</keyword>
<dbReference type="OrthoDB" id="6027991at2"/>
<evidence type="ECO:0000313" key="1">
    <source>
        <dbReference type="EMBL" id="TCT25355.1"/>
    </source>
</evidence>
<comment type="caution">
    <text evidence="1">The sequence shown here is derived from an EMBL/GenBank/DDBJ whole genome shotgun (WGS) entry which is preliminary data.</text>
</comment>
<protein>
    <submittedName>
        <fullName evidence="1">Uncharacterized protein</fullName>
    </submittedName>
</protein>
<gene>
    <name evidence="1" type="ORF">EDC34_102243</name>
</gene>
<dbReference type="EMBL" id="SMAP01000002">
    <property type="protein sequence ID" value="TCT25355.1"/>
    <property type="molecule type" value="Genomic_DNA"/>
</dbReference>
<accession>A0A4R3N9E0</accession>
<dbReference type="Proteomes" id="UP000295414">
    <property type="component" value="Unassembled WGS sequence"/>
</dbReference>
<sequence length="104" mass="11092">MSLDRGFDALLQRVQHAEHALAVREQRAQRQWQRLQSTWRAAWTPGRILVVGLALGFASGRARPLRLAGESGVLGALRALGPLLATLDAVRAATAGTGDDDAPA</sequence>
<evidence type="ECO:0000313" key="2">
    <source>
        <dbReference type="Proteomes" id="UP000295414"/>
    </source>
</evidence>
<dbReference type="AlphaFoldDB" id="A0A4R3N9E0"/>
<organism evidence="1 2">
    <name type="scientific">Thermomonas haemolytica</name>
    <dbReference type="NCBI Taxonomy" id="141949"/>
    <lineage>
        <taxon>Bacteria</taxon>
        <taxon>Pseudomonadati</taxon>
        <taxon>Pseudomonadota</taxon>
        <taxon>Gammaproteobacteria</taxon>
        <taxon>Lysobacterales</taxon>
        <taxon>Lysobacteraceae</taxon>
        <taxon>Thermomonas</taxon>
    </lineage>
</organism>
<name>A0A4R3N9E0_9GAMM</name>
<dbReference type="RefSeq" id="WP_114959372.1">
    <property type="nucleotide sequence ID" value="NZ_MSZW01000027.1"/>
</dbReference>